<sequence length="835" mass="92737">MSRFALSCFSVLALCALLTCLCPAEGRAADVEPLAAQAAAAAPGSDDPAEKKEENDKPAPDPWKDVWAGQRDYLARVISEVRQKDADFSGQIASLSVSEENEARRLLVLANTFKKWPNALEAVDRRLGLTYRRVQSLLEKPLQDRAQIQATLERTRTLSASLPDDTQNAGPEIKGYARDIRQARTRLENLLKRYDTALAPAQDLLQDLQAAQKDINTLLPGLWKSYYLSGAVPYLSPSTWTQVARQLQLFTQGVQLRLPVELPTTNEQWKSVALRFFLSLAFSALIAVLLRRRCTSCRTDMTMRHLVHISVPWLLLGLCFITASLSATDETFRLFLAVGNLNIIVALVFLAWDLRRLRHTEVPAEPSPFWRLIPLTFAAYILLYVPLPRAVAVVAWILSIILYMIVQRKRRFDTDFGPMQLESSVCSGLPVALWIVLILALLGLHIYSMALYLLYASLSLAVQLGMGSMSLINRINAQLNKEGGTAALTSVLLALAAPLVLVLASCSIALWVITLPGGFYLLRDYVLQGVDVGSTRFNIVQVLLIISMFFITRTAVRMACRFLGHLPEKGMSIDASLIQPLQTGVTYTLWAFFGLFMLRALGMELSNLAMVAGGLSVGIGFGMQTIINNFLSGLILIFSRTMQVGDVVEVGNTTGRVRKISVRATIVETYDNAIIYVPNSEFVSSRLINWTRNSRSVRLQVDVGVAYGTSTELVMSIMRDIARNHPSILKYPEPAVLFTAFGDSTLNFALRFWVQDYDVGVSTSSDIRLSMEREFRAHNIEVAFPQLDVHVKQMPPRAMTPRDLPPRRNPKPPVLRKPRPGSARRTASAAPESKA</sequence>
<feature type="signal peptide" evidence="9">
    <location>
        <begin position="1"/>
        <end position="28"/>
    </location>
</feature>
<evidence type="ECO:0000256" key="4">
    <source>
        <dbReference type="ARBA" id="ARBA00022692"/>
    </source>
</evidence>
<dbReference type="EMBL" id="DWZD01000019">
    <property type="protein sequence ID" value="HJA78593.1"/>
    <property type="molecule type" value="Genomic_DNA"/>
</dbReference>
<evidence type="ECO:0000313" key="13">
    <source>
        <dbReference type="Proteomes" id="UP000823821"/>
    </source>
</evidence>
<feature type="domain" description="Mechanosensitive ion channel MscS" evidence="10">
    <location>
        <begin position="625"/>
        <end position="692"/>
    </location>
</feature>
<feature type="transmembrane region" description="Helical" evidence="8">
    <location>
        <begin position="366"/>
        <end position="384"/>
    </location>
</feature>
<dbReference type="Gene3D" id="3.30.70.100">
    <property type="match status" value="1"/>
</dbReference>
<evidence type="ECO:0000313" key="12">
    <source>
        <dbReference type="EMBL" id="HJA78593.1"/>
    </source>
</evidence>
<feature type="transmembrane region" description="Helical" evidence="8">
    <location>
        <begin position="334"/>
        <end position="354"/>
    </location>
</feature>
<feature type="compositionally biased region" description="Basic and acidic residues" evidence="7">
    <location>
        <begin position="48"/>
        <end position="64"/>
    </location>
</feature>
<dbReference type="SUPFAM" id="SSF82861">
    <property type="entry name" value="Mechanosensitive channel protein MscS (YggB), transmembrane region"/>
    <property type="match status" value="1"/>
</dbReference>
<dbReference type="InterPro" id="IPR049278">
    <property type="entry name" value="MS_channel_C"/>
</dbReference>
<evidence type="ECO:0000256" key="8">
    <source>
        <dbReference type="SAM" id="Phobius"/>
    </source>
</evidence>
<name>A0A9D2HMX0_9BACT</name>
<evidence type="ECO:0000256" key="5">
    <source>
        <dbReference type="ARBA" id="ARBA00022989"/>
    </source>
</evidence>
<dbReference type="Gene3D" id="2.30.30.60">
    <property type="match status" value="1"/>
</dbReference>
<organism evidence="12 13">
    <name type="scientific">Candidatus Desulfovibrio intestinavium</name>
    <dbReference type="NCBI Taxonomy" id="2838534"/>
    <lineage>
        <taxon>Bacteria</taxon>
        <taxon>Pseudomonadati</taxon>
        <taxon>Thermodesulfobacteriota</taxon>
        <taxon>Desulfovibrionia</taxon>
        <taxon>Desulfovibrionales</taxon>
        <taxon>Desulfovibrionaceae</taxon>
        <taxon>Desulfovibrio</taxon>
    </lineage>
</organism>
<dbReference type="InterPro" id="IPR052702">
    <property type="entry name" value="MscS-like_channel"/>
</dbReference>
<feature type="region of interest" description="Disordered" evidence="7">
    <location>
        <begin position="793"/>
        <end position="835"/>
    </location>
</feature>
<comment type="subcellular location">
    <subcellularLocation>
        <location evidence="1">Cell membrane</location>
        <topology evidence="1">Multi-pass membrane protein</topology>
    </subcellularLocation>
</comment>
<comment type="similarity">
    <text evidence="2">Belongs to the MscS (TC 1.A.23) family.</text>
</comment>
<dbReference type="InterPro" id="IPR010920">
    <property type="entry name" value="LSM_dom_sf"/>
</dbReference>
<protein>
    <submittedName>
        <fullName evidence="12">Mechanosensitive ion channel</fullName>
    </submittedName>
</protein>
<dbReference type="Pfam" id="PF00924">
    <property type="entry name" value="MS_channel_2nd"/>
    <property type="match status" value="1"/>
</dbReference>
<feature type="region of interest" description="Disordered" evidence="7">
    <location>
        <begin position="39"/>
        <end position="64"/>
    </location>
</feature>
<dbReference type="GO" id="GO:0008381">
    <property type="term" value="F:mechanosensitive monoatomic ion channel activity"/>
    <property type="evidence" value="ECO:0007669"/>
    <property type="project" value="UniProtKB-ARBA"/>
</dbReference>
<feature type="transmembrane region" description="Helical" evidence="8">
    <location>
        <begin position="581"/>
        <end position="602"/>
    </location>
</feature>
<dbReference type="PANTHER" id="PTHR30347">
    <property type="entry name" value="POTASSIUM CHANNEL RELATED"/>
    <property type="match status" value="1"/>
</dbReference>
<dbReference type="InterPro" id="IPR011014">
    <property type="entry name" value="MscS_channel_TM-2"/>
</dbReference>
<keyword evidence="5 8" id="KW-1133">Transmembrane helix</keyword>
<reference evidence="12" key="2">
    <citation type="submission" date="2021-04" db="EMBL/GenBank/DDBJ databases">
        <authorList>
            <person name="Gilroy R."/>
        </authorList>
    </citation>
    <scope>NUCLEOTIDE SEQUENCE</scope>
    <source>
        <strain evidence="12">5032</strain>
    </source>
</reference>
<comment type="caution">
    <text evidence="12">The sequence shown here is derived from an EMBL/GenBank/DDBJ whole genome shotgun (WGS) entry which is preliminary data.</text>
</comment>
<keyword evidence="4 8" id="KW-0812">Transmembrane</keyword>
<dbReference type="PANTHER" id="PTHR30347:SF1">
    <property type="entry name" value="MECHANOSENSITIVE CHANNEL MSCK"/>
    <property type="match status" value="1"/>
</dbReference>
<feature type="compositionally biased region" description="Basic residues" evidence="7">
    <location>
        <begin position="808"/>
        <end position="819"/>
    </location>
</feature>
<dbReference type="SUPFAM" id="SSF50182">
    <property type="entry name" value="Sm-like ribonucleoproteins"/>
    <property type="match status" value="1"/>
</dbReference>
<dbReference type="SUPFAM" id="SSF82689">
    <property type="entry name" value="Mechanosensitive channel protein MscS (YggB), C-terminal domain"/>
    <property type="match status" value="1"/>
</dbReference>
<feature type="transmembrane region" description="Helical" evidence="8">
    <location>
        <begin position="539"/>
        <end position="560"/>
    </location>
</feature>
<feature type="transmembrane region" description="Helical" evidence="8">
    <location>
        <begin position="311"/>
        <end position="328"/>
    </location>
</feature>
<evidence type="ECO:0000256" key="1">
    <source>
        <dbReference type="ARBA" id="ARBA00004651"/>
    </source>
</evidence>
<proteinExistence type="inferred from homology"/>
<dbReference type="InterPro" id="IPR023408">
    <property type="entry name" value="MscS_beta-dom_sf"/>
</dbReference>
<keyword evidence="9" id="KW-0732">Signal</keyword>
<accession>A0A9D2HMX0</accession>
<dbReference type="Gene3D" id="1.10.287.1260">
    <property type="match status" value="1"/>
</dbReference>
<dbReference type="GO" id="GO:0005886">
    <property type="term" value="C:plasma membrane"/>
    <property type="evidence" value="ECO:0007669"/>
    <property type="project" value="UniProtKB-SubCell"/>
</dbReference>
<evidence type="ECO:0000256" key="6">
    <source>
        <dbReference type="ARBA" id="ARBA00023136"/>
    </source>
</evidence>
<feature type="transmembrane region" description="Helical" evidence="8">
    <location>
        <begin position="427"/>
        <end position="446"/>
    </location>
</feature>
<evidence type="ECO:0000256" key="9">
    <source>
        <dbReference type="SAM" id="SignalP"/>
    </source>
</evidence>
<evidence type="ECO:0000256" key="7">
    <source>
        <dbReference type="SAM" id="MobiDB-lite"/>
    </source>
</evidence>
<keyword evidence="6 8" id="KW-0472">Membrane</keyword>
<feature type="chain" id="PRO_5038473877" evidence="9">
    <location>
        <begin position="29"/>
        <end position="835"/>
    </location>
</feature>
<dbReference type="InterPro" id="IPR006685">
    <property type="entry name" value="MscS_channel_2nd"/>
</dbReference>
<feature type="transmembrane region" description="Helical" evidence="8">
    <location>
        <begin position="492"/>
        <end position="519"/>
    </location>
</feature>
<dbReference type="Proteomes" id="UP000823821">
    <property type="component" value="Unassembled WGS sequence"/>
</dbReference>
<gene>
    <name evidence="12" type="ORF">H9784_03330</name>
</gene>
<dbReference type="Pfam" id="PF21082">
    <property type="entry name" value="MS_channel_3rd"/>
    <property type="match status" value="1"/>
</dbReference>
<feature type="transmembrane region" description="Helical" evidence="8">
    <location>
        <begin position="608"/>
        <end position="631"/>
    </location>
</feature>
<feature type="domain" description="Mechanosensitive ion channel MscS C-terminal" evidence="11">
    <location>
        <begin position="701"/>
        <end position="781"/>
    </location>
</feature>
<feature type="transmembrane region" description="Helical" evidence="8">
    <location>
        <begin position="390"/>
        <end position="406"/>
    </location>
</feature>
<dbReference type="AlphaFoldDB" id="A0A9D2HMX0"/>
<evidence type="ECO:0000256" key="2">
    <source>
        <dbReference type="ARBA" id="ARBA00008017"/>
    </source>
</evidence>
<evidence type="ECO:0000256" key="3">
    <source>
        <dbReference type="ARBA" id="ARBA00022475"/>
    </source>
</evidence>
<keyword evidence="3" id="KW-1003">Cell membrane</keyword>
<feature type="transmembrane region" description="Helical" evidence="8">
    <location>
        <begin position="272"/>
        <end position="290"/>
    </location>
</feature>
<reference evidence="12" key="1">
    <citation type="journal article" date="2021" name="PeerJ">
        <title>Extensive microbial diversity within the chicken gut microbiome revealed by metagenomics and culture.</title>
        <authorList>
            <person name="Gilroy R."/>
            <person name="Ravi A."/>
            <person name="Getino M."/>
            <person name="Pursley I."/>
            <person name="Horton D.L."/>
            <person name="Alikhan N.F."/>
            <person name="Baker D."/>
            <person name="Gharbi K."/>
            <person name="Hall N."/>
            <person name="Watson M."/>
            <person name="Adriaenssens E.M."/>
            <person name="Foster-Nyarko E."/>
            <person name="Jarju S."/>
            <person name="Secka A."/>
            <person name="Antonio M."/>
            <person name="Oren A."/>
            <person name="Chaudhuri R.R."/>
            <person name="La Ragione R."/>
            <person name="Hildebrand F."/>
            <person name="Pallen M.J."/>
        </authorList>
    </citation>
    <scope>NUCLEOTIDE SEQUENCE</scope>
    <source>
        <strain evidence="12">5032</strain>
    </source>
</reference>
<evidence type="ECO:0000259" key="11">
    <source>
        <dbReference type="Pfam" id="PF21082"/>
    </source>
</evidence>
<evidence type="ECO:0000259" key="10">
    <source>
        <dbReference type="Pfam" id="PF00924"/>
    </source>
</evidence>
<dbReference type="InterPro" id="IPR011066">
    <property type="entry name" value="MscS_channel_C_sf"/>
</dbReference>